<dbReference type="PANTHER" id="PTHR43133">
    <property type="entry name" value="RNA POLYMERASE ECF-TYPE SIGMA FACTO"/>
    <property type="match status" value="1"/>
</dbReference>
<comment type="caution">
    <text evidence="8">The sequence shown here is derived from an EMBL/GenBank/DDBJ whole genome shotgun (WGS) entry which is preliminary data.</text>
</comment>
<dbReference type="Gene3D" id="1.10.10.10">
    <property type="entry name" value="Winged helix-like DNA-binding domain superfamily/Winged helix DNA-binding domain"/>
    <property type="match status" value="1"/>
</dbReference>
<evidence type="ECO:0000313" key="9">
    <source>
        <dbReference type="Proteomes" id="UP001297581"/>
    </source>
</evidence>
<dbReference type="InterPro" id="IPR007627">
    <property type="entry name" value="RNA_pol_sigma70_r2"/>
</dbReference>
<protein>
    <submittedName>
        <fullName evidence="8">Sigma-70 family RNA polymerase sigma factor</fullName>
    </submittedName>
</protein>
<dbReference type="PANTHER" id="PTHR43133:SF62">
    <property type="entry name" value="RNA POLYMERASE SIGMA FACTOR SIGZ"/>
    <property type="match status" value="1"/>
</dbReference>
<dbReference type="InterPro" id="IPR036388">
    <property type="entry name" value="WH-like_DNA-bd_sf"/>
</dbReference>
<evidence type="ECO:0000256" key="4">
    <source>
        <dbReference type="ARBA" id="ARBA00023163"/>
    </source>
</evidence>
<reference evidence="8 9" key="1">
    <citation type="submission" date="2022-02" db="EMBL/GenBank/DDBJ databases">
        <title>The genome sequence of Shewanella sp. 3B26.</title>
        <authorList>
            <person name="Du J."/>
        </authorList>
    </citation>
    <scope>NUCLEOTIDE SEQUENCE [LARGE SCALE GENOMIC DNA]</scope>
    <source>
        <strain evidence="8 9">3B26</strain>
    </source>
</reference>
<dbReference type="GO" id="GO:0016987">
    <property type="term" value="F:sigma factor activity"/>
    <property type="evidence" value="ECO:0007669"/>
    <property type="project" value="UniProtKB-KW"/>
</dbReference>
<dbReference type="InterPro" id="IPR013324">
    <property type="entry name" value="RNA_pol_sigma_r3/r4-like"/>
</dbReference>
<evidence type="ECO:0000256" key="3">
    <source>
        <dbReference type="ARBA" id="ARBA00023082"/>
    </source>
</evidence>
<organism evidence="8 9">
    <name type="scientific">Shewanella zhuhaiensis</name>
    <dbReference type="NCBI Taxonomy" id="2919576"/>
    <lineage>
        <taxon>Bacteria</taxon>
        <taxon>Pseudomonadati</taxon>
        <taxon>Pseudomonadota</taxon>
        <taxon>Gammaproteobacteria</taxon>
        <taxon>Alteromonadales</taxon>
        <taxon>Shewanellaceae</taxon>
        <taxon>Shewanella</taxon>
    </lineage>
</organism>
<feature type="domain" description="RNA polymerase sigma-70 region 2" evidence="6">
    <location>
        <begin position="56"/>
        <end position="122"/>
    </location>
</feature>
<name>A0AAJ1BHR3_9GAMM</name>
<evidence type="ECO:0000313" key="8">
    <source>
        <dbReference type="EMBL" id="MCH4294122.1"/>
    </source>
</evidence>
<dbReference type="Pfam" id="PF04542">
    <property type="entry name" value="Sigma70_r2"/>
    <property type="match status" value="1"/>
</dbReference>
<comment type="similarity">
    <text evidence="1">Belongs to the sigma-70 factor family. ECF subfamily.</text>
</comment>
<dbReference type="Pfam" id="PF08281">
    <property type="entry name" value="Sigma70_r4_2"/>
    <property type="match status" value="1"/>
</dbReference>
<dbReference type="RefSeq" id="WP_240590527.1">
    <property type="nucleotide sequence ID" value="NZ_JAKUDL010000002.1"/>
</dbReference>
<feature type="domain" description="RNA polymerase sigma factor 70 region 4 type 2" evidence="7">
    <location>
        <begin position="155"/>
        <end position="206"/>
    </location>
</feature>
<dbReference type="AlphaFoldDB" id="A0AAJ1BHR3"/>
<keyword evidence="2" id="KW-0805">Transcription regulation</keyword>
<dbReference type="GO" id="GO:0006352">
    <property type="term" value="P:DNA-templated transcription initiation"/>
    <property type="evidence" value="ECO:0007669"/>
    <property type="project" value="InterPro"/>
</dbReference>
<gene>
    <name evidence="8" type="ORF">MJ923_07375</name>
</gene>
<dbReference type="Proteomes" id="UP001297581">
    <property type="component" value="Unassembled WGS sequence"/>
</dbReference>
<accession>A0AAJ1BHR3</accession>
<dbReference type="GO" id="GO:0003677">
    <property type="term" value="F:DNA binding"/>
    <property type="evidence" value="ECO:0007669"/>
    <property type="project" value="InterPro"/>
</dbReference>
<dbReference type="InterPro" id="IPR013249">
    <property type="entry name" value="RNA_pol_sigma70_r4_t2"/>
</dbReference>
<evidence type="ECO:0000256" key="5">
    <source>
        <dbReference type="SAM" id="MobiDB-lite"/>
    </source>
</evidence>
<keyword evidence="4" id="KW-0804">Transcription</keyword>
<evidence type="ECO:0000256" key="2">
    <source>
        <dbReference type="ARBA" id="ARBA00023015"/>
    </source>
</evidence>
<evidence type="ECO:0000259" key="6">
    <source>
        <dbReference type="Pfam" id="PF04542"/>
    </source>
</evidence>
<dbReference type="CDD" id="cd06171">
    <property type="entry name" value="Sigma70_r4"/>
    <property type="match status" value="1"/>
</dbReference>
<dbReference type="SUPFAM" id="SSF88946">
    <property type="entry name" value="Sigma2 domain of RNA polymerase sigma factors"/>
    <property type="match status" value="1"/>
</dbReference>
<dbReference type="Gene3D" id="1.10.1740.10">
    <property type="match status" value="1"/>
</dbReference>
<keyword evidence="9" id="KW-1185">Reference proteome</keyword>
<dbReference type="NCBIfam" id="TIGR02937">
    <property type="entry name" value="sigma70-ECF"/>
    <property type="match status" value="1"/>
</dbReference>
<dbReference type="InterPro" id="IPR039425">
    <property type="entry name" value="RNA_pol_sigma-70-like"/>
</dbReference>
<evidence type="ECO:0000256" key="1">
    <source>
        <dbReference type="ARBA" id="ARBA00010641"/>
    </source>
</evidence>
<dbReference type="InterPro" id="IPR013325">
    <property type="entry name" value="RNA_pol_sigma_r2"/>
</dbReference>
<dbReference type="SUPFAM" id="SSF88659">
    <property type="entry name" value="Sigma3 and sigma4 domains of RNA polymerase sigma factors"/>
    <property type="match status" value="1"/>
</dbReference>
<proteinExistence type="inferred from homology"/>
<sequence length="215" mass="24714">MQIFRQNQRESRYDRSTATTPIRDMQDSVQDNSEDSLRGLLVAVANHRDKAAFRALFDHFGPKIKAFGLARLSQQGLAMDLVQETLTTVWTKAHLFDADKGNVSTWVYAIMRNQCFDMLRRVKHNREDAFGDDLWPLFEADSSSGEFGDHKLDNLLTQYLSRLPKLQREVVQGIYLQELSQQELAEKLGVPLGTIKSRLRLGLEKLKSLLEKHHD</sequence>
<evidence type="ECO:0000259" key="7">
    <source>
        <dbReference type="Pfam" id="PF08281"/>
    </source>
</evidence>
<dbReference type="InterPro" id="IPR014284">
    <property type="entry name" value="RNA_pol_sigma-70_dom"/>
</dbReference>
<keyword evidence="3" id="KW-0731">Sigma factor</keyword>
<feature type="region of interest" description="Disordered" evidence="5">
    <location>
        <begin position="1"/>
        <end position="31"/>
    </location>
</feature>
<dbReference type="EMBL" id="JAKUDL010000002">
    <property type="protein sequence ID" value="MCH4294122.1"/>
    <property type="molecule type" value="Genomic_DNA"/>
</dbReference>